<protein>
    <submittedName>
        <fullName evidence="1">Uncharacterized protein</fullName>
    </submittedName>
</protein>
<dbReference type="AlphaFoldDB" id="A0A830I586"/>
<accession>A0A830I586</accession>
<organism evidence="1 2">
    <name type="scientific">Pycnococcus provasolii</name>
    <dbReference type="NCBI Taxonomy" id="41880"/>
    <lineage>
        <taxon>Eukaryota</taxon>
        <taxon>Viridiplantae</taxon>
        <taxon>Chlorophyta</taxon>
        <taxon>Pseudoscourfieldiophyceae</taxon>
        <taxon>Pseudoscourfieldiales</taxon>
        <taxon>Pycnococcaceae</taxon>
        <taxon>Pycnococcus</taxon>
    </lineage>
</organism>
<proteinExistence type="predicted"/>
<reference evidence="1" key="1">
    <citation type="submission" date="2020-10" db="EMBL/GenBank/DDBJ databases">
        <title>Unveiling of a novel bifunctional photoreceptor, Dualchrome1, isolated from a cosmopolitan green alga.</title>
        <authorList>
            <person name="Suzuki S."/>
            <person name="Kawachi M."/>
        </authorList>
    </citation>
    <scope>NUCLEOTIDE SEQUENCE</scope>
    <source>
        <strain evidence="1">NIES 2893</strain>
    </source>
</reference>
<dbReference type="Proteomes" id="UP000660262">
    <property type="component" value="Unassembled WGS sequence"/>
</dbReference>
<sequence>MPADFSDGAGAKVPDTLEEAEDAQATIVSDGHAKGFGYGLAKGGAVQAYGQGASRAFAAGAEAGFYEQLVTKGAHAAANWDVSAPPKQAFERFARSVDALRVLGVDDDLFFPKLFESRRRYDALVRAVAGGAAEELRTWPKHAADSLGPVDAPGDDLF</sequence>
<comment type="caution">
    <text evidence="1">The sequence shown here is derived from an EMBL/GenBank/DDBJ whole genome shotgun (WGS) entry which is preliminary data.</text>
</comment>
<name>A0A830I586_9CHLO</name>
<dbReference type="EMBL" id="BNJQ01000040">
    <property type="protein sequence ID" value="GHP12247.1"/>
    <property type="molecule type" value="Genomic_DNA"/>
</dbReference>
<evidence type="ECO:0000313" key="1">
    <source>
        <dbReference type="EMBL" id="GHP12247.1"/>
    </source>
</evidence>
<keyword evidence="2" id="KW-1185">Reference proteome</keyword>
<gene>
    <name evidence="1" type="ORF">PPROV_001097500</name>
</gene>
<evidence type="ECO:0000313" key="2">
    <source>
        <dbReference type="Proteomes" id="UP000660262"/>
    </source>
</evidence>